<protein>
    <submittedName>
        <fullName evidence="2">Uncharacterized protein</fullName>
    </submittedName>
</protein>
<feature type="chain" id="PRO_5015165553" evidence="1">
    <location>
        <begin position="18"/>
        <end position="68"/>
    </location>
</feature>
<organism evidence="2 3">
    <name type="scientific">Rosa chinensis</name>
    <name type="common">China rose</name>
    <dbReference type="NCBI Taxonomy" id="74649"/>
    <lineage>
        <taxon>Eukaryota</taxon>
        <taxon>Viridiplantae</taxon>
        <taxon>Streptophyta</taxon>
        <taxon>Embryophyta</taxon>
        <taxon>Tracheophyta</taxon>
        <taxon>Spermatophyta</taxon>
        <taxon>Magnoliopsida</taxon>
        <taxon>eudicotyledons</taxon>
        <taxon>Gunneridae</taxon>
        <taxon>Pentapetalae</taxon>
        <taxon>rosids</taxon>
        <taxon>fabids</taxon>
        <taxon>Rosales</taxon>
        <taxon>Rosaceae</taxon>
        <taxon>Rosoideae</taxon>
        <taxon>Rosoideae incertae sedis</taxon>
        <taxon>Rosa</taxon>
    </lineage>
</organism>
<comment type="caution">
    <text evidence="2">The sequence shown here is derived from an EMBL/GenBank/DDBJ whole genome shotgun (WGS) entry which is preliminary data.</text>
</comment>
<name>A0A2P6PDC0_ROSCH</name>
<accession>A0A2P6PDC0</accession>
<evidence type="ECO:0000313" key="2">
    <source>
        <dbReference type="EMBL" id="PRQ19926.1"/>
    </source>
</evidence>
<reference evidence="2 3" key="1">
    <citation type="journal article" date="2018" name="Nat. Genet.">
        <title>The Rosa genome provides new insights in the design of modern roses.</title>
        <authorList>
            <person name="Bendahmane M."/>
        </authorList>
    </citation>
    <scope>NUCLEOTIDE SEQUENCE [LARGE SCALE GENOMIC DNA]</scope>
    <source>
        <strain evidence="3">cv. Old Blush</strain>
    </source>
</reference>
<keyword evidence="3" id="KW-1185">Reference proteome</keyword>
<keyword evidence="1" id="KW-0732">Signal</keyword>
<proteinExistence type="predicted"/>
<evidence type="ECO:0000313" key="3">
    <source>
        <dbReference type="Proteomes" id="UP000238479"/>
    </source>
</evidence>
<sequence>MSRRVFFFFFPLRLSFCLYWNFKSRNMDCFYPLNLLHGISNHRGWVASLGDFLMGLNPSPSTNLGLYS</sequence>
<dbReference type="EMBL" id="PDCK01000045">
    <property type="protein sequence ID" value="PRQ19926.1"/>
    <property type="molecule type" value="Genomic_DNA"/>
</dbReference>
<gene>
    <name evidence="2" type="ORF">RchiOBHm_Chr7g0222611</name>
</gene>
<dbReference type="Gramene" id="PRQ19926">
    <property type="protein sequence ID" value="PRQ19926"/>
    <property type="gene ID" value="RchiOBHm_Chr7g0222611"/>
</dbReference>
<dbReference type="Proteomes" id="UP000238479">
    <property type="component" value="Chromosome 7"/>
</dbReference>
<evidence type="ECO:0000256" key="1">
    <source>
        <dbReference type="SAM" id="SignalP"/>
    </source>
</evidence>
<dbReference type="AlphaFoldDB" id="A0A2P6PDC0"/>
<feature type="signal peptide" evidence="1">
    <location>
        <begin position="1"/>
        <end position="17"/>
    </location>
</feature>